<dbReference type="InterPro" id="IPR045609">
    <property type="entry name" value="DUF6451"/>
</dbReference>
<dbReference type="EMBL" id="UZAI01000108">
    <property type="protein sequence ID" value="VDO48656.1"/>
    <property type="molecule type" value="Genomic_DNA"/>
</dbReference>
<name>A0A183L9V4_9TREM</name>
<gene>
    <name evidence="1" type="ORF">SMRZ_LOCUS579</name>
</gene>
<dbReference type="AlphaFoldDB" id="A0A183L9V4"/>
<keyword evidence="2" id="KW-1185">Reference proteome</keyword>
<proteinExistence type="predicted"/>
<sequence>MQLDNLDFTDDLAVLSHTQRQMQEKTTSEAAVGLNIHKGRNKTLRYNTAYNNRTTLDGEDLEDVKTFPYLGDIIDERSGSDADMKARICKARAEHLQVKNIWNSKQLSPNTKVTIFNTNIKTVLILDSNQLNTG</sequence>
<reference evidence="1 2" key="1">
    <citation type="submission" date="2018-11" db="EMBL/GenBank/DDBJ databases">
        <authorList>
            <consortium name="Pathogen Informatics"/>
        </authorList>
    </citation>
    <scope>NUCLEOTIDE SEQUENCE [LARGE SCALE GENOMIC DNA]</scope>
    <source>
        <strain evidence="1 2">Zambia</strain>
    </source>
</reference>
<organism evidence="1 2">
    <name type="scientific">Schistosoma margrebowiei</name>
    <dbReference type="NCBI Taxonomy" id="48269"/>
    <lineage>
        <taxon>Eukaryota</taxon>
        <taxon>Metazoa</taxon>
        <taxon>Spiralia</taxon>
        <taxon>Lophotrochozoa</taxon>
        <taxon>Platyhelminthes</taxon>
        <taxon>Trematoda</taxon>
        <taxon>Digenea</taxon>
        <taxon>Strigeidida</taxon>
        <taxon>Schistosomatoidea</taxon>
        <taxon>Schistosomatidae</taxon>
        <taxon>Schistosoma</taxon>
    </lineage>
</organism>
<dbReference type="PANTHER" id="PTHR47027:SF25">
    <property type="entry name" value="REVERSE TRANSCRIPTASE DOMAIN-CONTAINING PROTEIN"/>
    <property type="match status" value="1"/>
</dbReference>
<accession>A0A183L9V4</accession>
<dbReference type="Pfam" id="PF20049">
    <property type="entry name" value="DUF6451"/>
    <property type="match status" value="1"/>
</dbReference>
<evidence type="ECO:0000313" key="2">
    <source>
        <dbReference type="Proteomes" id="UP000277204"/>
    </source>
</evidence>
<dbReference type="Proteomes" id="UP000277204">
    <property type="component" value="Unassembled WGS sequence"/>
</dbReference>
<dbReference type="PANTHER" id="PTHR47027">
    <property type="entry name" value="REVERSE TRANSCRIPTASE DOMAIN-CONTAINING PROTEIN"/>
    <property type="match status" value="1"/>
</dbReference>
<evidence type="ECO:0000313" key="1">
    <source>
        <dbReference type="EMBL" id="VDO48656.1"/>
    </source>
</evidence>
<protein>
    <submittedName>
        <fullName evidence="1">Uncharacterized protein</fullName>
    </submittedName>
</protein>